<dbReference type="AlphaFoldDB" id="A0A0D8XBX6"/>
<proteinExistence type="predicted"/>
<sequence length="213" mass="23963">MIISFIAFEMLMVISAKPYGENSVISQSYPYKSALNSRQAFPPAVYLPTLLSSDSLFTNPLGYSNGQLNNVINDAYGNRPQSSAKYRPYGASGLYNPLYDLNMPLSNSFYSAPYRRHRRRSYRKSDPMEDNNSDSSSDVTWESIETLKPQTRRSIAKQMTKAAVVTDDSITTIDNTRSSRTTPFTITTTNNTTIMNETSRSEFGTTVYLRSTN</sequence>
<reference evidence="3 4" key="1">
    <citation type="submission" date="2013-11" db="EMBL/GenBank/DDBJ databases">
        <title>Draft genome of the bovine lungworm Dictyocaulus viviparus.</title>
        <authorList>
            <person name="Mitreva M."/>
        </authorList>
    </citation>
    <scope>NUCLEOTIDE SEQUENCE [LARGE SCALE GENOMIC DNA]</scope>
    <source>
        <strain evidence="3 4">HannoverDv2000</strain>
    </source>
</reference>
<gene>
    <name evidence="3" type="ORF">DICVIV_14119</name>
</gene>
<accession>A0A0D8XBX6</accession>
<evidence type="ECO:0000256" key="1">
    <source>
        <dbReference type="SAM" id="MobiDB-lite"/>
    </source>
</evidence>
<keyword evidence="4" id="KW-1185">Reference proteome</keyword>
<feature type="chain" id="PRO_5002335485" evidence="2">
    <location>
        <begin position="17"/>
        <end position="213"/>
    </location>
</feature>
<keyword evidence="2" id="KW-0732">Signal</keyword>
<protein>
    <submittedName>
        <fullName evidence="3">Uncharacterized protein</fullName>
    </submittedName>
</protein>
<dbReference type="Proteomes" id="UP000053766">
    <property type="component" value="Unassembled WGS sequence"/>
</dbReference>
<evidence type="ECO:0000313" key="4">
    <source>
        <dbReference type="Proteomes" id="UP000053766"/>
    </source>
</evidence>
<feature type="signal peptide" evidence="2">
    <location>
        <begin position="1"/>
        <end position="16"/>
    </location>
</feature>
<reference evidence="4" key="2">
    <citation type="journal article" date="2016" name="Sci. Rep.">
        <title>Dictyocaulus viviparus genome, variome and transcriptome elucidate lungworm biology and support future intervention.</title>
        <authorList>
            <person name="McNulty S.N."/>
            <person name="Strube C."/>
            <person name="Rosa B.A."/>
            <person name="Martin J.C."/>
            <person name="Tyagi R."/>
            <person name="Choi Y.J."/>
            <person name="Wang Q."/>
            <person name="Hallsworth Pepin K."/>
            <person name="Zhang X."/>
            <person name="Ozersky P."/>
            <person name="Wilson R.K."/>
            <person name="Sternberg P.W."/>
            <person name="Gasser R.B."/>
            <person name="Mitreva M."/>
        </authorList>
    </citation>
    <scope>NUCLEOTIDE SEQUENCE [LARGE SCALE GENOMIC DNA]</scope>
    <source>
        <strain evidence="4">HannoverDv2000</strain>
    </source>
</reference>
<organism evidence="3 4">
    <name type="scientific">Dictyocaulus viviparus</name>
    <name type="common">Bovine lungworm</name>
    <dbReference type="NCBI Taxonomy" id="29172"/>
    <lineage>
        <taxon>Eukaryota</taxon>
        <taxon>Metazoa</taxon>
        <taxon>Ecdysozoa</taxon>
        <taxon>Nematoda</taxon>
        <taxon>Chromadorea</taxon>
        <taxon>Rhabditida</taxon>
        <taxon>Rhabditina</taxon>
        <taxon>Rhabditomorpha</taxon>
        <taxon>Strongyloidea</taxon>
        <taxon>Metastrongylidae</taxon>
        <taxon>Dictyocaulus</taxon>
    </lineage>
</organism>
<feature type="region of interest" description="Disordered" evidence="1">
    <location>
        <begin position="120"/>
        <end position="142"/>
    </location>
</feature>
<evidence type="ECO:0000313" key="3">
    <source>
        <dbReference type="EMBL" id="KJH39971.1"/>
    </source>
</evidence>
<evidence type="ECO:0000256" key="2">
    <source>
        <dbReference type="SAM" id="SignalP"/>
    </source>
</evidence>
<dbReference type="EMBL" id="KN718887">
    <property type="protein sequence ID" value="KJH39971.1"/>
    <property type="molecule type" value="Genomic_DNA"/>
</dbReference>
<name>A0A0D8XBX6_DICVI</name>